<dbReference type="AlphaFoldDB" id="A0AAV6TWF5"/>
<organism evidence="2 3">
    <name type="scientific">Oedothorax gibbosus</name>
    <dbReference type="NCBI Taxonomy" id="931172"/>
    <lineage>
        <taxon>Eukaryota</taxon>
        <taxon>Metazoa</taxon>
        <taxon>Ecdysozoa</taxon>
        <taxon>Arthropoda</taxon>
        <taxon>Chelicerata</taxon>
        <taxon>Arachnida</taxon>
        <taxon>Araneae</taxon>
        <taxon>Araneomorphae</taxon>
        <taxon>Entelegynae</taxon>
        <taxon>Araneoidea</taxon>
        <taxon>Linyphiidae</taxon>
        <taxon>Erigoninae</taxon>
        <taxon>Oedothorax</taxon>
    </lineage>
</organism>
<protein>
    <recommendedName>
        <fullName evidence="1">YqaJ viral recombinase domain-containing protein</fullName>
    </recommendedName>
</protein>
<keyword evidence="3" id="KW-1185">Reference proteome</keyword>
<dbReference type="InterPro" id="IPR011604">
    <property type="entry name" value="PDDEXK-like_dom_sf"/>
</dbReference>
<proteinExistence type="predicted"/>
<evidence type="ECO:0000313" key="2">
    <source>
        <dbReference type="EMBL" id="KAG8176016.1"/>
    </source>
</evidence>
<name>A0AAV6TWF5_9ARAC</name>
<comment type="caution">
    <text evidence="2">The sequence shown here is derived from an EMBL/GenBank/DDBJ whole genome shotgun (WGS) entry which is preliminary data.</text>
</comment>
<dbReference type="Gene3D" id="3.90.320.10">
    <property type="match status" value="1"/>
</dbReference>
<dbReference type="InterPro" id="IPR019080">
    <property type="entry name" value="YqaJ_viral_recombinase"/>
</dbReference>
<dbReference type="PANTHER" id="PTHR39953:SF1">
    <property type="entry name" value="RE54151P"/>
    <property type="match status" value="1"/>
</dbReference>
<dbReference type="PANTHER" id="PTHR39953">
    <property type="entry name" value="RE54151P"/>
    <property type="match status" value="1"/>
</dbReference>
<dbReference type="InterPro" id="IPR011335">
    <property type="entry name" value="Restrct_endonuc-II-like"/>
</dbReference>
<dbReference type="SUPFAM" id="SSF52980">
    <property type="entry name" value="Restriction endonuclease-like"/>
    <property type="match status" value="1"/>
</dbReference>
<evidence type="ECO:0000259" key="1">
    <source>
        <dbReference type="Pfam" id="PF09588"/>
    </source>
</evidence>
<dbReference type="Proteomes" id="UP000827092">
    <property type="component" value="Unassembled WGS sequence"/>
</dbReference>
<accession>A0AAV6TWF5</accession>
<sequence>MRDRVYSVQVFLKDGAIESAECTCPAGNHKCSLLHMATILMYAVKNVGPTDQACAWNNPEPAKEHKPLEEKERLTSSNFSLALRTIRNGSVPPSTLKTLKGEYKIHNEKTVQWGVVHEATALQLYEEIMNVKVDMVGLLLHPSGKLGCSPDGVVGDMEIEIKCPETKIDKDILREIATGKWYIKYNTTHLYPELYTH</sequence>
<gene>
    <name evidence="2" type="ORF">JTE90_007013</name>
</gene>
<dbReference type="Pfam" id="PF09588">
    <property type="entry name" value="YqaJ"/>
    <property type="match status" value="1"/>
</dbReference>
<dbReference type="EMBL" id="JAFNEN010000928">
    <property type="protein sequence ID" value="KAG8176016.1"/>
    <property type="molecule type" value="Genomic_DNA"/>
</dbReference>
<dbReference type="GO" id="GO:0006281">
    <property type="term" value="P:DNA repair"/>
    <property type="evidence" value="ECO:0007669"/>
    <property type="project" value="UniProtKB-ARBA"/>
</dbReference>
<reference evidence="2 3" key="1">
    <citation type="journal article" date="2022" name="Nat. Ecol. Evol.">
        <title>A masculinizing supergene underlies an exaggerated male reproductive morph in a spider.</title>
        <authorList>
            <person name="Hendrickx F."/>
            <person name="De Corte Z."/>
            <person name="Sonet G."/>
            <person name="Van Belleghem S.M."/>
            <person name="Kostlbacher S."/>
            <person name="Vangestel C."/>
        </authorList>
    </citation>
    <scope>NUCLEOTIDE SEQUENCE [LARGE SCALE GENOMIC DNA]</scope>
    <source>
        <strain evidence="2">W744_W776</strain>
    </source>
</reference>
<evidence type="ECO:0000313" key="3">
    <source>
        <dbReference type="Proteomes" id="UP000827092"/>
    </source>
</evidence>
<feature type="domain" description="YqaJ viral recombinase" evidence="1">
    <location>
        <begin position="71"/>
        <end position="167"/>
    </location>
</feature>